<feature type="compositionally biased region" description="Gly residues" evidence="1">
    <location>
        <begin position="216"/>
        <end position="230"/>
    </location>
</feature>
<gene>
    <name evidence="2" type="primary">SDA1_1</name>
    <name evidence="2" type="ORF">EIP91_012164</name>
</gene>
<protein>
    <submittedName>
        <fullName evidence="2">Severe Depolymerization of Actin</fullName>
    </submittedName>
</protein>
<feature type="compositionally biased region" description="Basic and acidic residues" evidence="1">
    <location>
        <begin position="96"/>
        <end position="110"/>
    </location>
</feature>
<keyword evidence="3" id="KW-1185">Reference proteome</keyword>
<dbReference type="AlphaFoldDB" id="A0A4R0RXE0"/>
<comment type="caution">
    <text evidence="2">The sequence shown here is derived from an EMBL/GenBank/DDBJ whole genome shotgun (WGS) entry which is preliminary data.</text>
</comment>
<feature type="region of interest" description="Disordered" evidence="1">
    <location>
        <begin position="1"/>
        <end position="110"/>
    </location>
</feature>
<dbReference type="EMBL" id="RWJN01000090">
    <property type="protein sequence ID" value="TCD67654.1"/>
    <property type="molecule type" value="Genomic_DNA"/>
</dbReference>
<dbReference type="Proteomes" id="UP000292702">
    <property type="component" value="Unassembled WGS sequence"/>
</dbReference>
<accession>A0A4R0RXE0</accession>
<evidence type="ECO:0000313" key="3">
    <source>
        <dbReference type="Proteomes" id="UP000292702"/>
    </source>
</evidence>
<feature type="compositionally biased region" description="Low complexity" evidence="1">
    <location>
        <begin position="263"/>
        <end position="277"/>
    </location>
</feature>
<sequence>MSDKQDESAANSLGLTLETLKLDESPAPASDSTDAPTKPAEEPVTDVPAAPATQDEEVKKEDAVVDTSVSVETDPTSPQTPTAGKEKKKQPYVNPDRVRTGGAQRDKLSEEELAERMVRIREQNEKIKARREDVKKDEDEFRKTQEAERIKQVKAKKVQENVDRAREQNARRKLDKIQSREWDTGKPGVKPITPTRSNEGGNDANAPPSPAAKIGIRGGFRGGGRGGPGRGRGRGTSVNNAPREEKAEVEATPTSPSAPAPAPVSEAQPEAAAVASS</sequence>
<feature type="compositionally biased region" description="Polar residues" evidence="1">
    <location>
        <begin position="67"/>
        <end position="82"/>
    </location>
</feature>
<feature type="region of interest" description="Disordered" evidence="1">
    <location>
        <begin position="126"/>
        <end position="146"/>
    </location>
</feature>
<proteinExistence type="predicted"/>
<dbReference type="OrthoDB" id="2402960at2759"/>
<feature type="region of interest" description="Disordered" evidence="1">
    <location>
        <begin position="159"/>
        <end position="277"/>
    </location>
</feature>
<name>A0A4R0RXE0_9APHY</name>
<feature type="compositionally biased region" description="Basic and acidic residues" evidence="1">
    <location>
        <begin position="159"/>
        <end position="184"/>
    </location>
</feature>
<dbReference type="STRING" id="92696.A0A4R0RXE0"/>
<organism evidence="2 3">
    <name type="scientific">Steccherinum ochraceum</name>
    <dbReference type="NCBI Taxonomy" id="92696"/>
    <lineage>
        <taxon>Eukaryota</taxon>
        <taxon>Fungi</taxon>
        <taxon>Dikarya</taxon>
        <taxon>Basidiomycota</taxon>
        <taxon>Agaricomycotina</taxon>
        <taxon>Agaricomycetes</taxon>
        <taxon>Polyporales</taxon>
        <taxon>Steccherinaceae</taxon>
        <taxon>Steccherinum</taxon>
    </lineage>
</organism>
<reference evidence="2 3" key="1">
    <citation type="submission" date="2018-11" db="EMBL/GenBank/DDBJ databases">
        <title>Genome assembly of Steccherinum ochraceum LE-BIN_3174, the white-rot fungus of the Steccherinaceae family (The Residual Polyporoid clade, Polyporales, Basidiomycota).</title>
        <authorList>
            <person name="Fedorova T.V."/>
            <person name="Glazunova O.A."/>
            <person name="Landesman E.O."/>
            <person name="Moiseenko K.V."/>
            <person name="Psurtseva N.V."/>
            <person name="Savinova O.S."/>
            <person name="Shakhova N.V."/>
            <person name="Tyazhelova T.V."/>
            <person name="Vasina D.V."/>
        </authorList>
    </citation>
    <scope>NUCLEOTIDE SEQUENCE [LARGE SCALE GENOMIC DNA]</scope>
    <source>
        <strain evidence="2 3">LE-BIN_3174</strain>
    </source>
</reference>
<evidence type="ECO:0000313" key="2">
    <source>
        <dbReference type="EMBL" id="TCD67654.1"/>
    </source>
</evidence>
<evidence type="ECO:0000256" key="1">
    <source>
        <dbReference type="SAM" id="MobiDB-lite"/>
    </source>
</evidence>